<sequence length="324" mass="35497">MSALMNRFRRKDVGETNEEYIRRLNYDELEEKYDIHKYYPQYIHNGEISTPQLRAMLKDKPIYHKVKPQNKPAEKAKVNENSQGISNGIRQDNDSGNSGRTNGRALTNYSNGLFKNGGKAQNIMRNGHGHSNVNGFSNSTHANTTTVHKLDQGRTASSTHKGLNGGEELGGYAERCGSINNPTATATSMGTTLSGVTINAPITIPNGNSGNGSKFGNLFRNPFKDLLGTARSFDQSKSEMTLRRKLELKEDSDKLRRNSAITNKVKGNQVQAPPGTRVGTKMIRIRGNSASSHKNDLGYGLAAAQGKVEMGKNNAKHSIDVVFS</sequence>
<evidence type="ECO:0000313" key="2">
    <source>
        <dbReference type="EMBL" id="KAG7192315.1"/>
    </source>
</evidence>
<evidence type="ECO:0000256" key="1">
    <source>
        <dbReference type="SAM" id="MobiDB-lite"/>
    </source>
</evidence>
<dbReference type="EMBL" id="JAHMUF010000019">
    <property type="protein sequence ID" value="KAG7192315.1"/>
    <property type="molecule type" value="Genomic_DNA"/>
</dbReference>
<dbReference type="OrthoDB" id="4096449at2759"/>
<feature type="compositionally biased region" description="Polar residues" evidence="1">
    <location>
        <begin position="79"/>
        <end position="105"/>
    </location>
</feature>
<dbReference type="RefSeq" id="XP_043047865.1">
    <property type="nucleotide sequence ID" value="XM_043192810.1"/>
</dbReference>
<dbReference type="GeneID" id="66115408"/>
<keyword evidence="3" id="KW-1185">Reference proteome</keyword>
<evidence type="ECO:0000313" key="3">
    <source>
        <dbReference type="Proteomes" id="UP000790833"/>
    </source>
</evidence>
<reference evidence="2" key="1">
    <citation type="submission" date="2021-03" db="EMBL/GenBank/DDBJ databases">
        <authorList>
            <person name="Palmer J.M."/>
        </authorList>
    </citation>
    <scope>NUCLEOTIDE SEQUENCE</scope>
    <source>
        <strain evidence="2">ARV_011</strain>
    </source>
</reference>
<dbReference type="AlphaFoldDB" id="A0A9P7V6W2"/>
<protein>
    <submittedName>
        <fullName evidence="2">Uncharacterized protein</fullName>
    </submittedName>
</protein>
<name>A0A9P7V6W2_9ASCO</name>
<accession>A0A9P7V6W2</accession>
<comment type="caution">
    <text evidence="2">The sequence shown here is derived from an EMBL/GenBank/DDBJ whole genome shotgun (WGS) entry which is preliminary data.</text>
</comment>
<proteinExistence type="predicted"/>
<organism evidence="2 3">
    <name type="scientific">Scheffersomyces spartinae</name>
    <dbReference type="NCBI Taxonomy" id="45513"/>
    <lineage>
        <taxon>Eukaryota</taxon>
        <taxon>Fungi</taxon>
        <taxon>Dikarya</taxon>
        <taxon>Ascomycota</taxon>
        <taxon>Saccharomycotina</taxon>
        <taxon>Pichiomycetes</taxon>
        <taxon>Debaryomycetaceae</taxon>
        <taxon>Scheffersomyces</taxon>
    </lineage>
</organism>
<gene>
    <name evidence="2" type="ORF">KQ657_002034</name>
</gene>
<dbReference type="Proteomes" id="UP000790833">
    <property type="component" value="Unassembled WGS sequence"/>
</dbReference>
<feature type="region of interest" description="Disordered" evidence="1">
    <location>
        <begin position="67"/>
        <end position="105"/>
    </location>
</feature>